<dbReference type="PANTHER" id="PTHR43110">
    <property type="entry name" value="THIOL PEROXIDASE"/>
    <property type="match status" value="1"/>
</dbReference>
<dbReference type="SUPFAM" id="SSF52833">
    <property type="entry name" value="Thioredoxin-like"/>
    <property type="match status" value="1"/>
</dbReference>
<evidence type="ECO:0000256" key="2">
    <source>
        <dbReference type="ARBA" id="ARBA00022862"/>
    </source>
</evidence>
<dbReference type="KEGG" id="psic:J4E96_13785"/>
<dbReference type="EMBL" id="CP071868">
    <property type="protein sequence ID" value="QTE28440.1"/>
    <property type="molecule type" value="Genomic_DNA"/>
</dbReference>
<dbReference type="GO" id="GO:0004601">
    <property type="term" value="F:peroxidase activity"/>
    <property type="evidence" value="ECO:0007669"/>
    <property type="project" value="UniProtKB-KW"/>
</dbReference>
<keyword evidence="2" id="KW-0049">Antioxidant</keyword>
<dbReference type="CDD" id="cd03018">
    <property type="entry name" value="PRX_AhpE_like"/>
    <property type="match status" value="1"/>
</dbReference>
<evidence type="ECO:0000256" key="10">
    <source>
        <dbReference type="ARBA" id="ARBA00067009"/>
    </source>
</evidence>
<dbReference type="PANTHER" id="PTHR43110:SF1">
    <property type="entry name" value="THIOL PEROXIDASE"/>
    <property type="match status" value="1"/>
</dbReference>
<keyword evidence="17" id="KW-1185">Reference proteome</keyword>
<protein>
    <recommendedName>
        <fullName evidence="11">Alkyl hydroperoxide reductase E</fullName>
        <ecNumber evidence="10">1.11.1.29</ecNumber>
    </recommendedName>
    <alternativeName>
        <fullName evidence="12">Mycoredoxin-dependent peroxiredoxin</fullName>
    </alternativeName>
    <alternativeName>
        <fullName evidence="13">Peroxiredoxin AhpE</fullName>
    </alternativeName>
    <alternativeName>
        <fullName evidence="5">Thioredoxin peroxidase</fullName>
    </alternativeName>
</protein>
<evidence type="ECO:0000256" key="6">
    <source>
        <dbReference type="ARBA" id="ARBA00052774"/>
    </source>
</evidence>
<feature type="domain" description="Thioredoxin" evidence="15">
    <location>
        <begin position="7"/>
        <end position="155"/>
    </location>
</feature>
<dbReference type="EC" id="1.11.1.29" evidence="10"/>
<dbReference type="RefSeq" id="WP_227422677.1">
    <property type="nucleotide sequence ID" value="NZ_CP071868.1"/>
</dbReference>
<dbReference type="PIRSF" id="PIRSF000239">
    <property type="entry name" value="AHPC"/>
    <property type="match status" value="1"/>
</dbReference>
<evidence type="ECO:0000259" key="15">
    <source>
        <dbReference type="PROSITE" id="PS51352"/>
    </source>
</evidence>
<dbReference type="InterPro" id="IPR050455">
    <property type="entry name" value="Tpx_Peroxidase_subfamily"/>
</dbReference>
<comment type="catalytic activity">
    <reaction evidence="6">
        <text>[mycoredoxin]-L-dithiol + a hydroperoxide = [mycoredoxin]-L-disulfide + an alcohol + H2O</text>
        <dbReference type="Rhea" id="RHEA:62640"/>
        <dbReference type="Rhea" id="RHEA-COMP:16137"/>
        <dbReference type="Rhea" id="RHEA-COMP:16138"/>
        <dbReference type="ChEBI" id="CHEBI:15377"/>
        <dbReference type="ChEBI" id="CHEBI:29950"/>
        <dbReference type="ChEBI" id="CHEBI:30879"/>
        <dbReference type="ChEBI" id="CHEBI:35924"/>
        <dbReference type="ChEBI" id="CHEBI:50058"/>
        <dbReference type="EC" id="1.11.1.29"/>
    </reaction>
</comment>
<dbReference type="InterPro" id="IPR013766">
    <property type="entry name" value="Thioredoxin_domain"/>
</dbReference>
<evidence type="ECO:0000256" key="5">
    <source>
        <dbReference type="ARBA" id="ARBA00032824"/>
    </source>
</evidence>
<dbReference type="InterPro" id="IPR000866">
    <property type="entry name" value="AhpC/TSA"/>
</dbReference>
<keyword evidence="3" id="KW-0560">Oxidoreductase</keyword>
<dbReference type="AlphaFoldDB" id="A0A8A4Z944"/>
<dbReference type="InterPro" id="IPR024706">
    <property type="entry name" value="Peroxiredoxin_AhpC-typ"/>
</dbReference>
<feature type="active site" description="Cysteine sulfenic acid (-SOH) intermediate; for peroxidase activity" evidence="14">
    <location>
        <position position="49"/>
    </location>
</feature>
<dbReference type="InterPro" id="IPR036249">
    <property type="entry name" value="Thioredoxin-like_sf"/>
</dbReference>
<evidence type="ECO:0000256" key="11">
    <source>
        <dbReference type="ARBA" id="ARBA00068979"/>
    </source>
</evidence>
<evidence type="ECO:0000313" key="17">
    <source>
        <dbReference type="Proteomes" id="UP000663937"/>
    </source>
</evidence>
<reference evidence="16" key="1">
    <citation type="submission" date="2021-03" db="EMBL/GenBank/DDBJ databases">
        <title>Pengzhenrongella sicca gen. nov., sp. nov., a new member of suborder Micrococcineae isolated from High-Arctic tundra soil.</title>
        <authorList>
            <person name="Peng F."/>
        </authorList>
    </citation>
    <scope>NUCLEOTIDE SEQUENCE</scope>
    <source>
        <strain evidence="16">LRZ-2</strain>
    </source>
</reference>
<dbReference type="Gene3D" id="3.40.30.10">
    <property type="entry name" value="Glutaredoxin"/>
    <property type="match status" value="1"/>
</dbReference>
<accession>A0A8A4Z944</accession>
<evidence type="ECO:0000256" key="13">
    <source>
        <dbReference type="ARBA" id="ARBA00083736"/>
    </source>
</evidence>
<comment type="similarity">
    <text evidence="8">Belongs to the peroxiredoxin family. AhpE subfamily.</text>
</comment>
<name>A0A8A4Z944_9MICO</name>
<proteinExistence type="inferred from homology"/>
<evidence type="ECO:0000256" key="3">
    <source>
        <dbReference type="ARBA" id="ARBA00023002"/>
    </source>
</evidence>
<evidence type="ECO:0000256" key="14">
    <source>
        <dbReference type="PIRSR" id="PIRSR000239-1"/>
    </source>
</evidence>
<evidence type="ECO:0000256" key="4">
    <source>
        <dbReference type="ARBA" id="ARBA00023284"/>
    </source>
</evidence>
<dbReference type="PROSITE" id="PS51352">
    <property type="entry name" value="THIOREDOXIN_2"/>
    <property type="match status" value="1"/>
</dbReference>
<evidence type="ECO:0000256" key="1">
    <source>
        <dbReference type="ARBA" id="ARBA00022559"/>
    </source>
</evidence>
<dbReference type="Proteomes" id="UP000663937">
    <property type="component" value="Chromosome"/>
</dbReference>
<evidence type="ECO:0000256" key="8">
    <source>
        <dbReference type="ARBA" id="ARBA00060973"/>
    </source>
</evidence>
<sequence>MAPHGPIGVGEVAPDFTLVDTHGTPVHLGDLRGSPVVLVFMPGAFTGTCTGEICALRDNLSLFEAAGVRLLVVACDSAPTLRAWAEHEGASLELLSDFWPHGAVTAGYGVFDADRGRALRGSFLIDADGVVRWSVVNVAGQARDLAGYRAALALL</sequence>
<keyword evidence="1" id="KW-0575">Peroxidase</keyword>
<dbReference type="Pfam" id="PF00578">
    <property type="entry name" value="AhpC-TSA"/>
    <property type="match status" value="1"/>
</dbReference>
<keyword evidence="4" id="KW-0676">Redox-active center</keyword>
<evidence type="ECO:0000256" key="12">
    <source>
        <dbReference type="ARBA" id="ARBA00082991"/>
    </source>
</evidence>
<comment type="function">
    <text evidence="7">Thiol-specific peroxidase that catalyzes the reduction of hydrogen peroxide and organic hydroperoxides to water and alcohols, respectively. Plays a role in cell protection against oxidative stress by detoxifying peroxides. May represent an important antioxidant defense against cytotoxic peroxides, especially peroxynitrite, which can be formed by activated macrophages during infection.</text>
</comment>
<evidence type="ECO:0000256" key="7">
    <source>
        <dbReference type="ARBA" id="ARBA00056930"/>
    </source>
</evidence>
<gene>
    <name evidence="16" type="ORF">J4E96_13785</name>
</gene>
<dbReference type="FunFam" id="3.40.30.10:FF:000118">
    <property type="entry name" value="Peroxiredoxin AhpE"/>
    <property type="match status" value="1"/>
</dbReference>
<evidence type="ECO:0000256" key="9">
    <source>
        <dbReference type="ARBA" id="ARBA00065226"/>
    </source>
</evidence>
<comment type="subunit">
    <text evidence="9">Homodimer. Forms both dimers and octamers; a tightly-associated dimer and a ring-like octamer.</text>
</comment>
<evidence type="ECO:0000313" key="16">
    <source>
        <dbReference type="EMBL" id="QTE28440.1"/>
    </source>
</evidence>
<organism evidence="16 17">
    <name type="scientific">Pengzhenrongella sicca</name>
    <dbReference type="NCBI Taxonomy" id="2819238"/>
    <lineage>
        <taxon>Bacteria</taxon>
        <taxon>Bacillati</taxon>
        <taxon>Actinomycetota</taxon>
        <taxon>Actinomycetes</taxon>
        <taxon>Micrococcales</taxon>
        <taxon>Pengzhenrongella</taxon>
    </lineage>
</organism>